<evidence type="ECO:0000256" key="4">
    <source>
        <dbReference type="ARBA" id="ARBA00022824"/>
    </source>
</evidence>
<evidence type="ECO:0000313" key="10">
    <source>
        <dbReference type="Proteomes" id="UP000639772"/>
    </source>
</evidence>
<feature type="transmembrane region" description="Helical" evidence="7">
    <location>
        <begin position="62"/>
        <end position="85"/>
    </location>
</feature>
<evidence type="ECO:0000256" key="2">
    <source>
        <dbReference type="ARBA" id="ARBA00009096"/>
    </source>
</evidence>
<evidence type="ECO:0000256" key="3">
    <source>
        <dbReference type="ARBA" id="ARBA00022692"/>
    </source>
</evidence>
<comment type="similarity">
    <text evidence="2">Belongs to the TMEM97/sigma-2 receptor family.</text>
</comment>
<dbReference type="InterPro" id="IPR051987">
    <property type="entry name" value="Sigma-2_receptor-like"/>
</dbReference>
<keyword evidence="3 7" id="KW-0812">Transmembrane</keyword>
<comment type="caution">
    <text evidence="9">The sequence shown here is derived from an EMBL/GenBank/DDBJ whole genome shotgun (WGS) entry which is preliminary data.</text>
</comment>
<proteinExistence type="inferred from homology"/>
<name>A0A835V1Z3_VANPL</name>
<evidence type="ECO:0000256" key="7">
    <source>
        <dbReference type="PIRNR" id="PIRNR031032"/>
    </source>
</evidence>
<dbReference type="PANTHER" id="PTHR31204">
    <property type="entry name" value="SIGMA INTRACELLULAR RECEPTOR 2"/>
    <property type="match status" value="1"/>
</dbReference>
<protein>
    <recommendedName>
        <fullName evidence="8">EXPERA domain-containing protein</fullName>
    </recommendedName>
</protein>
<evidence type="ECO:0000256" key="5">
    <source>
        <dbReference type="ARBA" id="ARBA00022989"/>
    </source>
</evidence>
<dbReference type="EMBL" id="JADCNM010000005">
    <property type="protein sequence ID" value="KAG0481823.1"/>
    <property type="molecule type" value="Genomic_DNA"/>
</dbReference>
<keyword evidence="4" id="KW-0256">Endoplasmic reticulum</keyword>
<comment type="subcellular location">
    <subcellularLocation>
        <location evidence="1">Endoplasmic reticulum membrane</location>
        <topology evidence="1">Multi-pass membrane protein</topology>
    </subcellularLocation>
</comment>
<reference evidence="9 10" key="1">
    <citation type="journal article" date="2020" name="Nat. Food">
        <title>A phased Vanilla planifolia genome enables genetic improvement of flavour and production.</title>
        <authorList>
            <person name="Hasing T."/>
            <person name="Tang H."/>
            <person name="Brym M."/>
            <person name="Khazi F."/>
            <person name="Huang T."/>
            <person name="Chambers A.H."/>
        </authorList>
    </citation>
    <scope>NUCLEOTIDE SEQUENCE [LARGE SCALE GENOMIC DNA]</scope>
    <source>
        <tissue evidence="9">Leaf</tissue>
    </source>
</reference>
<keyword evidence="6 7" id="KW-0472">Membrane</keyword>
<dbReference type="InterPro" id="IPR033118">
    <property type="entry name" value="EXPERA"/>
</dbReference>
<gene>
    <name evidence="9" type="ORF">HPP92_009907</name>
</gene>
<dbReference type="Proteomes" id="UP000639772">
    <property type="component" value="Unassembled WGS sequence"/>
</dbReference>
<dbReference type="AlphaFoldDB" id="A0A835V1Z3"/>
<evidence type="ECO:0000313" key="9">
    <source>
        <dbReference type="EMBL" id="KAG0481823.1"/>
    </source>
</evidence>
<feature type="domain" description="EXPERA" evidence="8">
    <location>
        <begin position="8"/>
        <end position="140"/>
    </location>
</feature>
<dbReference type="PROSITE" id="PS51751">
    <property type="entry name" value="EXPERA"/>
    <property type="match status" value="1"/>
</dbReference>
<dbReference type="GO" id="GO:0005789">
    <property type="term" value="C:endoplasmic reticulum membrane"/>
    <property type="evidence" value="ECO:0007669"/>
    <property type="project" value="UniProtKB-SubCell"/>
</dbReference>
<keyword evidence="5 7" id="KW-1133">Transmembrane helix</keyword>
<accession>A0A835V1Z3</accession>
<organism evidence="9 10">
    <name type="scientific">Vanilla planifolia</name>
    <name type="common">Vanilla</name>
    <dbReference type="NCBI Taxonomy" id="51239"/>
    <lineage>
        <taxon>Eukaryota</taxon>
        <taxon>Viridiplantae</taxon>
        <taxon>Streptophyta</taxon>
        <taxon>Embryophyta</taxon>
        <taxon>Tracheophyta</taxon>
        <taxon>Spermatophyta</taxon>
        <taxon>Magnoliopsida</taxon>
        <taxon>Liliopsida</taxon>
        <taxon>Asparagales</taxon>
        <taxon>Orchidaceae</taxon>
        <taxon>Vanilloideae</taxon>
        <taxon>Vanilleae</taxon>
        <taxon>Vanilla</taxon>
    </lineage>
</organism>
<feature type="transmembrane region" description="Helical" evidence="7">
    <location>
        <begin position="92"/>
        <end position="113"/>
    </location>
</feature>
<dbReference type="PIRSF" id="PIRSF031032">
    <property type="entry name" value="TMP_97_prd"/>
    <property type="match status" value="1"/>
</dbReference>
<evidence type="ECO:0000259" key="8">
    <source>
        <dbReference type="PROSITE" id="PS51751"/>
    </source>
</evidence>
<dbReference type="InterPro" id="IPR016964">
    <property type="entry name" value="Sigma2_recept"/>
</dbReference>
<sequence>MWKLAVALDSVVVLFSTVLALAVPLIDAQVLLPEAFYPMPLVQLKRWYVEEYGDYLSKEKPYFFIGLVWVEIVLLWPLSLANVYGILTCRSWAAATSIMAGVSVATSMAAVMAELLGSGRASEKLLQLYTPFIAFSVVAILRGLLAGPCHAPIRPPHAPSSKKKRA</sequence>
<dbReference type="OrthoDB" id="433124at2759"/>
<dbReference type="PANTHER" id="PTHR31204:SF1">
    <property type="entry name" value="SIGMA INTRACELLULAR RECEPTOR 2"/>
    <property type="match status" value="1"/>
</dbReference>
<evidence type="ECO:0000256" key="1">
    <source>
        <dbReference type="ARBA" id="ARBA00004477"/>
    </source>
</evidence>
<feature type="transmembrane region" description="Helical" evidence="7">
    <location>
        <begin position="125"/>
        <end position="145"/>
    </location>
</feature>
<evidence type="ECO:0000256" key="6">
    <source>
        <dbReference type="ARBA" id="ARBA00023136"/>
    </source>
</evidence>
<dbReference type="Pfam" id="PF05241">
    <property type="entry name" value="EBP"/>
    <property type="match status" value="1"/>
</dbReference>